<dbReference type="SUPFAM" id="SSF56672">
    <property type="entry name" value="DNA/RNA polymerases"/>
    <property type="match status" value="1"/>
</dbReference>
<dbReference type="Pfam" id="PF00665">
    <property type="entry name" value="rve"/>
    <property type="match status" value="1"/>
</dbReference>
<accession>A0AAP0M868</accession>
<evidence type="ECO:0000259" key="3">
    <source>
        <dbReference type="PROSITE" id="PS50994"/>
    </source>
</evidence>
<dbReference type="Gene3D" id="1.10.340.70">
    <property type="match status" value="1"/>
</dbReference>
<feature type="domain" description="Reverse transcriptase" evidence="1">
    <location>
        <begin position="179"/>
        <end position="358"/>
    </location>
</feature>
<dbReference type="PANTHER" id="PTHR48475:SF2">
    <property type="entry name" value="RIBONUCLEASE H"/>
    <property type="match status" value="1"/>
</dbReference>
<dbReference type="Gene3D" id="3.30.70.270">
    <property type="match status" value="2"/>
</dbReference>
<dbReference type="PROSITE" id="PS50879">
    <property type="entry name" value="RNASE_H_1"/>
    <property type="match status" value="1"/>
</dbReference>
<name>A0AAP0M868_9ROSI</name>
<evidence type="ECO:0000313" key="5">
    <source>
        <dbReference type="Proteomes" id="UP001428341"/>
    </source>
</evidence>
<dbReference type="InterPro" id="IPR043502">
    <property type="entry name" value="DNA/RNA_pol_sf"/>
</dbReference>
<dbReference type="InterPro" id="IPR002156">
    <property type="entry name" value="RNaseH_domain"/>
</dbReference>
<dbReference type="Gene3D" id="3.30.420.10">
    <property type="entry name" value="Ribonuclease H-like superfamily/Ribonuclease H"/>
    <property type="match status" value="2"/>
</dbReference>
<gene>
    <name evidence="4" type="ORF">WN944_015772</name>
</gene>
<dbReference type="Pfam" id="PF17919">
    <property type="entry name" value="RT_RNaseH_2"/>
    <property type="match status" value="1"/>
</dbReference>
<dbReference type="SUPFAM" id="SSF53098">
    <property type="entry name" value="Ribonuclease H-like"/>
    <property type="match status" value="2"/>
</dbReference>
<dbReference type="Pfam" id="PF13456">
    <property type="entry name" value="RVT_3"/>
    <property type="match status" value="1"/>
</dbReference>
<dbReference type="Pfam" id="PF17921">
    <property type="entry name" value="Integrase_H2C2"/>
    <property type="match status" value="1"/>
</dbReference>
<feature type="domain" description="Integrase catalytic" evidence="3">
    <location>
        <begin position="875"/>
        <end position="1034"/>
    </location>
</feature>
<dbReference type="FunFam" id="3.30.420.10:FF:000032">
    <property type="entry name" value="Retrovirus-related Pol polyprotein from transposon 297-like Protein"/>
    <property type="match status" value="1"/>
</dbReference>
<sequence length="1163" mass="132230">MLTWLVVDEPSPYQVILGRPFNRIAGAVSSTHMQCVKFRVQGGVGVMRGQQQVARSCYATAARESMQITSIDPRAENRLCQQRPNEEMKQVQVNEDDPSRVVRVGTKITDAIFNEFRNLLVEYNDIFAWIHEDMPGIDPRIMCHRLAIDKKHKPVKQKRRVFNQERYEAIHDEVDKLLKAGFIREVNYPEWVSNVVMVKKANGKWRMCVDFTDLNKACPKDSFPLPKIDQLVDSTAGHGLMSFMDAFSGYNQIRMSTADEEKTAFVTDQGLYCYRVMPFGLKNAGATYQRLVNKLFKPLIGKTMEVYVDDMITKSVKPVEHTSHLRETFEVLRKNQMKLNPEKCAFGVESGKFLGFLVSQRGIEANPEKIEVILKMRSPKDLKDVQSLAGKVAALSKFISKSSDKCHPFFELMKKGKRLRWSEECETAFQQLKAYLANVPTLAKPLVGDVLLIYLAVSDYSTSSVLVKEEDGVQRPVYYTSRSLTGAEVRYPIAEKWAMALVVAARKLRPYFQAHKIVVVTNQPLRQILHKPDISGRLVKWSVELSEFDISYRPRSAIKAQALVDFINDCSDGNEGMNAGQEIKEAVKKNDIWELNVDGATNPEGSGGGIVLVSPDQEEVCYALKYQFHPTNNEAEYEALIAGLKLARALGVRHLKVKSDSQLVVNHLNGTFQAKSENMSKYLSKALQLWGNFDQATMEQVPRGENYRADYIARLAAAECPKFPRGIPLESVSKPCISDPEMEVCVVEDEKSWMMPIMRYIEFGEQPQDKAEARRLRCQATRYSIIEGVLYRRGYTLPYLRCLGSVDANYVMREVHEGICGNHGGGRALAHKIIRQGYFWPTVHEDAHELVRRCDECQKFAVIARQPPENMMTMGSTWPFAQWGVDLIGPMPTGRGQMKYAVVAIDYFTKWIEVEPLQKITEKRTTDFIWRNVICRYGLPQAIITDNGTQFNNENFKKFCSQLGIELRFISPAHPKANGQVEAANKTIKQLLKKRLGEKKGVWVDELPGVLWAYRTTVKTSTGETPFSLAFGHEAVIPAEVGIETHRTKYYDETVNMEHMLLDLDLLDEKREAARGRAAIYQQKVAKFYNKNVRLRQFQEGDLVLRKVNQSTKRAADGVLGPSWEGPYKVLHTFGNGAYKLGYPDGRVVGKAWNAEHLRKYYQ</sequence>
<dbReference type="Proteomes" id="UP001428341">
    <property type="component" value="Unassembled WGS sequence"/>
</dbReference>
<dbReference type="PANTHER" id="PTHR48475">
    <property type="entry name" value="RIBONUCLEASE H"/>
    <property type="match status" value="1"/>
</dbReference>
<dbReference type="InterPro" id="IPR043128">
    <property type="entry name" value="Rev_trsase/Diguanyl_cyclase"/>
</dbReference>
<proteinExistence type="predicted"/>
<dbReference type="Pfam" id="PF00078">
    <property type="entry name" value="RVT_1"/>
    <property type="match status" value="1"/>
</dbReference>
<dbReference type="GO" id="GO:0003676">
    <property type="term" value="F:nucleic acid binding"/>
    <property type="evidence" value="ECO:0007669"/>
    <property type="project" value="InterPro"/>
</dbReference>
<dbReference type="InterPro" id="IPR000477">
    <property type="entry name" value="RT_dom"/>
</dbReference>
<dbReference type="GO" id="GO:0015074">
    <property type="term" value="P:DNA integration"/>
    <property type="evidence" value="ECO:0007669"/>
    <property type="project" value="InterPro"/>
</dbReference>
<dbReference type="InterPro" id="IPR001584">
    <property type="entry name" value="Integrase_cat-core"/>
</dbReference>
<dbReference type="PROSITE" id="PS50878">
    <property type="entry name" value="RT_POL"/>
    <property type="match status" value="1"/>
</dbReference>
<evidence type="ECO:0000259" key="2">
    <source>
        <dbReference type="PROSITE" id="PS50879"/>
    </source>
</evidence>
<dbReference type="Gene3D" id="3.10.10.10">
    <property type="entry name" value="HIV Type 1 Reverse Transcriptase, subunit A, domain 1"/>
    <property type="match status" value="1"/>
</dbReference>
<reference evidence="4 5" key="1">
    <citation type="submission" date="2024-05" db="EMBL/GenBank/DDBJ databases">
        <title>Haplotype-resolved chromosome-level genome assembly of Huyou (Citrus changshanensis).</title>
        <authorList>
            <person name="Miao C."/>
            <person name="Chen W."/>
            <person name="Wu Y."/>
            <person name="Wang L."/>
            <person name="Zhao S."/>
            <person name="Grierson D."/>
            <person name="Xu C."/>
            <person name="Chen K."/>
        </authorList>
    </citation>
    <scope>NUCLEOTIDE SEQUENCE [LARGE SCALE GENOMIC DNA]</scope>
    <source>
        <strain evidence="4">01-14</strain>
        <tissue evidence="4">Leaf</tissue>
    </source>
</reference>
<dbReference type="InterPro" id="IPR041588">
    <property type="entry name" value="Integrase_H2C2"/>
</dbReference>
<organism evidence="4 5">
    <name type="scientific">Citrus x changshan-huyou</name>
    <dbReference type="NCBI Taxonomy" id="2935761"/>
    <lineage>
        <taxon>Eukaryota</taxon>
        <taxon>Viridiplantae</taxon>
        <taxon>Streptophyta</taxon>
        <taxon>Embryophyta</taxon>
        <taxon>Tracheophyta</taxon>
        <taxon>Spermatophyta</taxon>
        <taxon>Magnoliopsida</taxon>
        <taxon>eudicotyledons</taxon>
        <taxon>Gunneridae</taxon>
        <taxon>Pentapetalae</taxon>
        <taxon>rosids</taxon>
        <taxon>malvids</taxon>
        <taxon>Sapindales</taxon>
        <taxon>Rutaceae</taxon>
        <taxon>Aurantioideae</taxon>
        <taxon>Citrus</taxon>
    </lineage>
</organism>
<dbReference type="CDD" id="cd09274">
    <property type="entry name" value="RNase_HI_RT_Ty3"/>
    <property type="match status" value="1"/>
</dbReference>
<dbReference type="GO" id="GO:0004523">
    <property type="term" value="F:RNA-DNA hybrid ribonuclease activity"/>
    <property type="evidence" value="ECO:0007669"/>
    <property type="project" value="InterPro"/>
</dbReference>
<dbReference type="EMBL" id="JBCGBO010000005">
    <property type="protein sequence ID" value="KAK9200574.1"/>
    <property type="molecule type" value="Genomic_DNA"/>
</dbReference>
<comment type="caution">
    <text evidence="4">The sequence shown here is derived from an EMBL/GenBank/DDBJ whole genome shotgun (WGS) entry which is preliminary data.</text>
</comment>
<dbReference type="InterPro" id="IPR041577">
    <property type="entry name" value="RT_RNaseH_2"/>
</dbReference>
<dbReference type="InterPro" id="IPR012337">
    <property type="entry name" value="RNaseH-like_sf"/>
</dbReference>
<evidence type="ECO:0000313" key="4">
    <source>
        <dbReference type="EMBL" id="KAK9200574.1"/>
    </source>
</evidence>
<dbReference type="CDD" id="cd09279">
    <property type="entry name" value="RNase_HI_like"/>
    <property type="match status" value="1"/>
</dbReference>
<dbReference type="InterPro" id="IPR036397">
    <property type="entry name" value="RNaseH_sf"/>
</dbReference>
<feature type="domain" description="RNase H type-1" evidence="2">
    <location>
        <begin position="589"/>
        <end position="718"/>
    </location>
</feature>
<dbReference type="AlphaFoldDB" id="A0AAP0M868"/>
<protein>
    <submittedName>
        <fullName evidence="4">Uncharacterized protein</fullName>
    </submittedName>
</protein>
<dbReference type="CDD" id="cd01647">
    <property type="entry name" value="RT_LTR"/>
    <property type="match status" value="1"/>
</dbReference>
<dbReference type="PROSITE" id="PS50994">
    <property type="entry name" value="INTEGRASE"/>
    <property type="match status" value="1"/>
</dbReference>
<evidence type="ECO:0000259" key="1">
    <source>
        <dbReference type="PROSITE" id="PS50878"/>
    </source>
</evidence>
<keyword evidence="5" id="KW-1185">Reference proteome</keyword>